<evidence type="ECO:0000256" key="4">
    <source>
        <dbReference type="SAM" id="MobiDB-lite"/>
    </source>
</evidence>
<protein>
    <recommendedName>
        <fullName evidence="3">Arginine decarboxylase</fullName>
        <ecNumber evidence="3">4.1.1.19</ecNumber>
    </recommendedName>
</protein>
<feature type="region of interest" description="Disordered" evidence="4">
    <location>
        <begin position="74"/>
        <end position="94"/>
    </location>
</feature>
<keyword evidence="6" id="KW-1185">Reference proteome</keyword>
<evidence type="ECO:0000256" key="1">
    <source>
        <dbReference type="ARBA" id="ARBA00001933"/>
    </source>
</evidence>
<comment type="cofactor">
    <cofactor evidence="1 3">
        <name>pyridoxal 5'-phosphate</name>
        <dbReference type="ChEBI" id="CHEBI:597326"/>
    </cofactor>
</comment>
<gene>
    <name evidence="5" type="ORF">G6F50_017139</name>
</gene>
<keyword evidence="3" id="KW-0210">Decarboxylase</keyword>
<comment type="caution">
    <text evidence="5">The sequence shown here is derived from an EMBL/GenBank/DDBJ whole genome shotgun (WGS) entry which is preliminary data.</text>
</comment>
<sequence length="124" mass="12864">MGVRPTGADGPVVSLPKVVDAARAAGAKLPLLVRFPDILGQRLGKLQAAFGQAQQDWEYSGGYTAVCPITVHQPRGVAGPRARPPGGGVGRGAGRRPELMAVLALSRPGGLIVCNGYKDRDRPS</sequence>
<dbReference type="InterPro" id="IPR009006">
    <property type="entry name" value="Ala_racemase/Decarboxylase_C"/>
</dbReference>
<dbReference type="Gene3D" id="2.40.37.10">
    <property type="entry name" value="Lyase, Ornithine Decarboxylase, Chain A, domain 1"/>
    <property type="match status" value="1"/>
</dbReference>
<comment type="cofactor">
    <cofactor evidence="3">
        <name>Mg(2+)</name>
        <dbReference type="ChEBI" id="CHEBI:18420"/>
    </cofactor>
</comment>
<evidence type="ECO:0000313" key="5">
    <source>
        <dbReference type="EMBL" id="KAG1530701.1"/>
    </source>
</evidence>
<dbReference type="EC" id="4.1.1.19" evidence="3"/>
<keyword evidence="3" id="KW-0745">Spermidine biosynthesis</keyword>
<reference evidence="5 6" key="1">
    <citation type="journal article" date="2020" name="Microb. Genom.">
        <title>Genetic diversity of clinical and environmental Mucorales isolates obtained from an investigation of mucormycosis cases among solid organ transplant recipients.</title>
        <authorList>
            <person name="Nguyen M.H."/>
            <person name="Kaul D."/>
            <person name="Muto C."/>
            <person name="Cheng S.J."/>
            <person name="Richter R.A."/>
            <person name="Bruno V.M."/>
            <person name="Liu G."/>
            <person name="Beyhan S."/>
            <person name="Sundermann A.J."/>
            <person name="Mounaud S."/>
            <person name="Pasculle A.W."/>
            <person name="Nierman W.C."/>
            <person name="Driscoll E."/>
            <person name="Cumbie R."/>
            <person name="Clancy C.J."/>
            <person name="Dupont C.L."/>
        </authorList>
    </citation>
    <scope>NUCLEOTIDE SEQUENCE [LARGE SCALE GENOMIC DNA]</scope>
    <source>
        <strain evidence="5 6">GL24</strain>
    </source>
</reference>
<evidence type="ECO:0000313" key="6">
    <source>
        <dbReference type="Proteomes" id="UP000740926"/>
    </source>
</evidence>
<dbReference type="GO" id="GO:0008295">
    <property type="term" value="P:spermidine biosynthetic process"/>
    <property type="evidence" value="ECO:0007669"/>
    <property type="project" value="UniProtKB-KW"/>
</dbReference>
<proteinExistence type="inferred from homology"/>
<dbReference type="GO" id="GO:0033388">
    <property type="term" value="P:putrescine biosynthetic process from arginine"/>
    <property type="evidence" value="ECO:0007669"/>
    <property type="project" value="TreeGrafter"/>
</dbReference>
<dbReference type="InterPro" id="IPR002985">
    <property type="entry name" value="Arg_decrbxlase"/>
</dbReference>
<comment type="similarity">
    <text evidence="3">Belongs to the Orn/Lys/Arg decarboxylase class-II family. SpeA subfamily.</text>
</comment>
<comment type="catalytic activity">
    <reaction evidence="3">
        <text>L-arginine + H(+) = agmatine + CO2</text>
        <dbReference type="Rhea" id="RHEA:17641"/>
        <dbReference type="ChEBI" id="CHEBI:15378"/>
        <dbReference type="ChEBI" id="CHEBI:16526"/>
        <dbReference type="ChEBI" id="CHEBI:32682"/>
        <dbReference type="ChEBI" id="CHEBI:58145"/>
        <dbReference type="EC" id="4.1.1.19"/>
    </reaction>
</comment>
<dbReference type="PRINTS" id="PR01180">
    <property type="entry name" value="ARGDCRBXLASE"/>
</dbReference>
<dbReference type="PANTHER" id="PTHR43295">
    <property type="entry name" value="ARGININE DECARBOXYLASE"/>
    <property type="match status" value="1"/>
</dbReference>
<dbReference type="AlphaFoldDB" id="A0A9P6XQU6"/>
<dbReference type="PANTHER" id="PTHR43295:SF9">
    <property type="entry name" value="BIOSYNTHETIC ARGININE DECARBOXYLASE"/>
    <property type="match status" value="1"/>
</dbReference>
<keyword evidence="3" id="KW-0456">Lyase</keyword>
<name>A0A9P6XQU6_9FUNG</name>
<dbReference type="Proteomes" id="UP000740926">
    <property type="component" value="Unassembled WGS sequence"/>
</dbReference>
<comment type="pathway">
    <text evidence="3">Amine and polyamine biosynthesis; agmatine biosynthesis; agmatine from L-arginine: step 1/1.</text>
</comment>
<organism evidence="5 6">
    <name type="scientific">Rhizopus delemar</name>
    <dbReference type="NCBI Taxonomy" id="936053"/>
    <lineage>
        <taxon>Eukaryota</taxon>
        <taxon>Fungi</taxon>
        <taxon>Fungi incertae sedis</taxon>
        <taxon>Mucoromycota</taxon>
        <taxon>Mucoromycotina</taxon>
        <taxon>Mucoromycetes</taxon>
        <taxon>Mucorales</taxon>
        <taxon>Mucorineae</taxon>
        <taxon>Rhizopodaceae</taxon>
        <taxon>Rhizopus</taxon>
    </lineage>
</organism>
<keyword evidence="2 3" id="KW-0663">Pyridoxal phosphate</keyword>
<dbReference type="GO" id="GO:0008792">
    <property type="term" value="F:arginine decarboxylase activity"/>
    <property type="evidence" value="ECO:0007669"/>
    <property type="project" value="UniProtKB-EC"/>
</dbReference>
<keyword evidence="3" id="KW-0460">Magnesium</keyword>
<evidence type="ECO:0000256" key="3">
    <source>
        <dbReference type="RuleBase" id="RU003740"/>
    </source>
</evidence>
<dbReference type="GO" id="GO:0006527">
    <property type="term" value="P:L-arginine catabolic process"/>
    <property type="evidence" value="ECO:0007669"/>
    <property type="project" value="InterPro"/>
</dbReference>
<accession>A0A9P6XQU6</accession>
<evidence type="ECO:0000256" key="2">
    <source>
        <dbReference type="ARBA" id="ARBA00022898"/>
    </source>
</evidence>
<dbReference type="EMBL" id="JAANIU010011979">
    <property type="protein sequence ID" value="KAG1530701.1"/>
    <property type="molecule type" value="Genomic_DNA"/>
</dbReference>